<reference evidence="16" key="2">
    <citation type="submission" date="2017-10" db="EMBL/GenBank/DDBJ databases">
        <title>Ladona fulva Genome sequencing and assembly.</title>
        <authorList>
            <person name="Murali S."/>
            <person name="Richards S."/>
            <person name="Bandaranaike D."/>
            <person name="Bellair M."/>
            <person name="Blankenburg K."/>
            <person name="Chao H."/>
            <person name="Dinh H."/>
            <person name="Doddapaneni H."/>
            <person name="Dugan-Rocha S."/>
            <person name="Elkadiri S."/>
            <person name="Gnanaolivu R."/>
            <person name="Hernandez B."/>
            <person name="Skinner E."/>
            <person name="Javaid M."/>
            <person name="Lee S."/>
            <person name="Li M."/>
            <person name="Ming W."/>
            <person name="Munidasa M."/>
            <person name="Muniz J."/>
            <person name="Nguyen L."/>
            <person name="Hughes D."/>
            <person name="Osuji N."/>
            <person name="Pu L.-L."/>
            <person name="Puazo M."/>
            <person name="Qu C."/>
            <person name="Quiroz J."/>
            <person name="Raj R."/>
            <person name="Weissenberger G."/>
            <person name="Xin Y."/>
            <person name="Zou X."/>
            <person name="Han Y."/>
            <person name="Worley K."/>
            <person name="Muzny D."/>
            <person name="Gibbs R."/>
        </authorList>
    </citation>
    <scope>NUCLEOTIDE SEQUENCE</scope>
    <source>
        <strain evidence="16">Sampled in the wild</strain>
    </source>
</reference>
<dbReference type="InterPro" id="IPR001128">
    <property type="entry name" value="Cyt_P450"/>
</dbReference>
<evidence type="ECO:0000256" key="13">
    <source>
        <dbReference type="ARBA" id="ARBA00023136"/>
    </source>
</evidence>
<dbReference type="InterPro" id="IPR036396">
    <property type="entry name" value="Cyt_P450_sf"/>
</dbReference>
<dbReference type="PRINTS" id="PR00465">
    <property type="entry name" value="EP450IV"/>
</dbReference>
<evidence type="ECO:0000256" key="6">
    <source>
        <dbReference type="ARBA" id="ARBA00022617"/>
    </source>
</evidence>
<dbReference type="Pfam" id="PF00067">
    <property type="entry name" value="p450"/>
    <property type="match status" value="1"/>
</dbReference>
<protein>
    <recommendedName>
        <fullName evidence="18">Cytochrome P450</fullName>
    </recommendedName>
</protein>
<evidence type="ECO:0000256" key="3">
    <source>
        <dbReference type="ARBA" id="ARBA00004174"/>
    </source>
</evidence>
<name>A0A8K0P0F2_LADFU</name>
<dbReference type="GO" id="GO:0020037">
    <property type="term" value="F:heme binding"/>
    <property type="evidence" value="ECO:0007669"/>
    <property type="project" value="InterPro"/>
</dbReference>
<evidence type="ECO:0000256" key="15">
    <source>
        <dbReference type="RuleBase" id="RU000461"/>
    </source>
</evidence>
<organism evidence="16 17">
    <name type="scientific">Ladona fulva</name>
    <name type="common">Scarce chaser dragonfly</name>
    <name type="synonym">Libellula fulva</name>
    <dbReference type="NCBI Taxonomy" id="123851"/>
    <lineage>
        <taxon>Eukaryota</taxon>
        <taxon>Metazoa</taxon>
        <taxon>Ecdysozoa</taxon>
        <taxon>Arthropoda</taxon>
        <taxon>Hexapoda</taxon>
        <taxon>Insecta</taxon>
        <taxon>Pterygota</taxon>
        <taxon>Palaeoptera</taxon>
        <taxon>Odonata</taxon>
        <taxon>Epiprocta</taxon>
        <taxon>Anisoptera</taxon>
        <taxon>Libelluloidea</taxon>
        <taxon>Libellulidae</taxon>
        <taxon>Ladona</taxon>
    </lineage>
</organism>
<dbReference type="GO" id="GO:0005506">
    <property type="term" value="F:iron ion binding"/>
    <property type="evidence" value="ECO:0007669"/>
    <property type="project" value="InterPro"/>
</dbReference>
<keyword evidence="11 14" id="KW-0408">Iron</keyword>
<dbReference type="Gene3D" id="1.10.630.10">
    <property type="entry name" value="Cytochrome P450"/>
    <property type="match status" value="1"/>
</dbReference>
<keyword evidence="8" id="KW-0256">Endoplasmic reticulum</keyword>
<keyword evidence="7 14" id="KW-0479">Metal-binding</keyword>
<dbReference type="EMBL" id="KZ308289">
    <property type="protein sequence ID" value="KAG8226594.1"/>
    <property type="molecule type" value="Genomic_DNA"/>
</dbReference>
<evidence type="ECO:0000256" key="7">
    <source>
        <dbReference type="ARBA" id="ARBA00022723"/>
    </source>
</evidence>
<evidence type="ECO:0008006" key="18">
    <source>
        <dbReference type="Google" id="ProtNLM"/>
    </source>
</evidence>
<evidence type="ECO:0000256" key="4">
    <source>
        <dbReference type="ARBA" id="ARBA00004406"/>
    </source>
</evidence>
<dbReference type="InterPro" id="IPR002403">
    <property type="entry name" value="Cyt_P450_E_grp-IV"/>
</dbReference>
<gene>
    <name evidence="16" type="ORF">J437_LFUL007286</name>
</gene>
<comment type="caution">
    <text evidence="16">The sequence shown here is derived from an EMBL/GenBank/DDBJ whole genome shotgun (WGS) entry which is preliminary data.</text>
</comment>
<proteinExistence type="inferred from homology"/>
<keyword evidence="6 14" id="KW-0349">Heme</keyword>
<evidence type="ECO:0000256" key="1">
    <source>
        <dbReference type="ARBA" id="ARBA00001971"/>
    </source>
</evidence>
<dbReference type="PRINTS" id="PR00385">
    <property type="entry name" value="P450"/>
</dbReference>
<dbReference type="GO" id="GO:0005789">
    <property type="term" value="C:endoplasmic reticulum membrane"/>
    <property type="evidence" value="ECO:0007669"/>
    <property type="project" value="UniProtKB-SubCell"/>
</dbReference>
<dbReference type="AlphaFoldDB" id="A0A8K0P0F2"/>
<evidence type="ECO:0000256" key="11">
    <source>
        <dbReference type="ARBA" id="ARBA00023004"/>
    </source>
</evidence>
<dbReference type="GO" id="GO:0004497">
    <property type="term" value="F:monooxygenase activity"/>
    <property type="evidence" value="ECO:0007669"/>
    <property type="project" value="UniProtKB-KW"/>
</dbReference>
<keyword evidence="12 15" id="KW-0503">Monooxygenase</keyword>
<evidence type="ECO:0000313" key="17">
    <source>
        <dbReference type="Proteomes" id="UP000792457"/>
    </source>
</evidence>
<keyword evidence="13" id="KW-0472">Membrane</keyword>
<comment type="similarity">
    <text evidence="5 15">Belongs to the cytochrome P450 family.</text>
</comment>
<dbReference type="GO" id="GO:0016705">
    <property type="term" value="F:oxidoreductase activity, acting on paired donors, with incorporation or reduction of molecular oxygen"/>
    <property type="evidence" value="ECO:0007669"/>
    <property type="project" value="InterPro"/>
</dbReference>
<feature type="binding site" description="axial binding residue" evidence="14">
    <location>
        <position position="134"/>
    </location>
    <ligand>
        <name>heme</name>
        <dbReference type="ChEBI" id="CHEBI:30413"/>
    </ligand>
    <ligandPart>
        <name>Fe</name>
        <dbReference type="ChEBI" id="CHEBI:18248"/>
    </ligandPart>
</feature>
<dbReference type="PANTHER" id="PTHR24291:SF189">
    <property type="entry name" value="CYTOCHROME P450 4C3-RELATED"/>
    <property type="match status" value="1"/>
</dbReference>
<keyword evidence="9" id="KW-0492">Microsome</keyword>
<sequence>MGVIVVLFLQQEKVREEVDAWFEAKERRTDADDSQESASKMFGDLPLLERCIKETQRLYPSVPFISRVLTEDFQMEKYLIPAGSMVNVVISGIHRNPYIFPDPDKFDPDRFLPEANQDRHPYAYVPFSAGPRNCIGQRFAMLELKCVLSTLIHRYKLIAVDKPEEVLFMHDIVLRPCNGIRIKLEKRDVQ</sequence>
<evidence type="ECO:0000256" key="8">
    <source>
        <dbReference type="ARBA" id="ARBA00022824"/>
    </source>
</evidence>
<dbReference type="SUPFAM" id="SSF48264">
    <property type="entry name" value="Cytochrome P450"/>
    <property type="match status" value="1"/>
</dbReference>
<dbReference type="InterPro" id="IPR017972">
    <property type="entry name" value="Cyt_P450_CS"/>
</dbReference>
<evidence type="ECO:0000256" key="14">
    <source>
        <dbReference type="PIRSR" id="PIRSR602403-1"/>
    </source>
</evidence>
<comment type="subcellular location">
    <subcellularLocation>
        <location evidence="4">Endoplasmic reticulum membrane</location>
        <topology evidence="4">Peripheral membrane protein</topology>
    </subcellularLocation>
    <subcellularLocation>
        <location evidence="3">Microsome membrane</location>
        <topology evidence="3">Peripheral membrane protein</topology>
    </subcellularLocation>
</comment>
<evidence type="ECO:0000256" key="12">
    <source>
        <dbReference type="ARBA" id="ARBA00023033"/>
    </source>
</evidence>
<evidence type="ECO:0000256" key="10">
    <source>
        <dbReference type="ARBA" id="ARBA00023002"/>
    </source>
</evidence>
<dbReference type="Proteomes" id="UP000792457">
    <property type="component" value="Unassembled WGS sequence"/>
</dbReference>
<evidence type="ECO:0000256" key="9">
    <source>
        <dbReference type="ARBA" id="ARBA00022848"/>
    </source>
</evidence>
<dbReference type="PROSITE" id="PS00086">
    <property type="entry name" value="CYTOCHROME_P450"/>
    <property type="match status" value="1"/>
</dbReference>
<accession>A0A8K0P0F2</accession>
<keyword evidence="10 15" id="KW-0560">Oxidoreductase</keyword>
<keyword evidence="17" id="KW-1185">Reference proteome</keyword>
<dbReference type="PANTHER" id="PTHR24291">
    <property type="entry name" value="CYTOCHROME P450 FAMILY 4"/>
    <property type="match status" value="1"/>
</dbReference>
<evidence type="ECO:0000313" key="16">
    <source>
        <dbReference type="EMBL" id="KAG8226594.1"/>
    </source>
</evidence>
<dbReference type="InterPro" id="IPR050196">
    <property type="entry name" value="Cytochrome_P450_Monoox"/>
</dbReference>
<comment type="function">
    <text evidence="2">May be involved in the metabolism of insect hormones and in the breakdown of synthetic insecticides.</text>
</comment>
<evidence type="ECO:0000256" key="5">
    <source>
        <dbReference type="ARBA" id="ARBA00010617"/>
    </source>
</evidence>
<comment type="cofactor">
    <cofactor evidence="1 14">
        <name>heme</name>
        <dbReference type="ChEBI" id="CHEBI:30413"/>
    </cofactor>
</comment>
<dbReference type="OrthoDB" id="1470350at2759"/>
<reference evidence="16" key="1">
    <citation type="submission" date="2013-04" db="EMBL/GenBank/DDBJ databases">
        <authorList>
            <person name="Qu J."/>
            <person name="Murali S.C."/>
            <person name="Bandaranaike D."/>
            <person name="Bellair M."/>
            <person name="Blankenburg K."/>
            <person name="Chao H."/>
            <person name="Dinh H."/>
            <person name="Doddapaneni H."/>
            <person name="Downs B."/>
            <person name="Dugan-Rocha S."/>
            <person name="Elkadiri S."/>
            <person name="Gnanaolivu R.D."/>
            <person name="Hernandez B."/>
            <person name="Javaid M."/>
            <person name="Jayaseelan J.C."/>
            <person name="Lee S."/>
            <person name="Li M."/>
            <person name="Ming W."/>
            <person name="Munidasa M."/>
            <person name="Muniz J."/>
            <person name="Nguyen L."/>
            <person name="Ongeri F."/>
            <person name="Osuji N."/>
            <person name="Pu L.-L."/>
            <person name="Puazo M."/>
            <person name="Qu C."/>
            <person name="Quiroz J."/>
            <person name="Raj R."/>
            <person name="Weissenberger G."/>
            <person name="Xin Y."/>
            <person name="Zou X."/>
            <person name="Han Y."/>
            <person name="Richards S."/>
            <person name="Worley K."/>
            <person name="Muzny D."/>
            <person name="Gibbs R."/>
        </authorList>
    </citation>
    <scope>NUCLEOTIDE SEQUENCE</scope>
    <source>
        <strain evidence="16">Sampled in the wild</strain>
    </source>
</reference>
<evidence type="ECO:0000256" key="2">
    <source>
        <dbReference type="ARBA" id="ARBA00003690"/>
    </source>
</evidence>